<keyword evidence="3" id="KW-0326">Glycosidase</keyword>
<dbReference type="InterPro" id="IPR030458">
    <property type="entry name" value="Glyco_hydro_31_AS"/>
</dbReference>
<dbReference type="Gene3D" id="2.60.40.1180">
    <property type="entry name" value="Golgi alpha-mannosidase II"/>
    <property type="match status" value="1"/>
</dbReference>
<dbReference type="SUPFAM" id="SSF74650">
    <property type="entry name" value="Galactose mutarotase-like"/>
    <property type="match status" value="1"/>
</dbReference>
<name>A0ABQ9DI47_9PASS</name>
<protein>
    <recommendedName>
        <fullName evidence="4">Glycoside hydrolase family 31 TIM barrel domain-containing protein</fullName>
    </recommendedName>
</protein>
<dbReference type="Gene3D" id="2.60.40.1760">
    <property type="entry name" value="glycosyl hydrolase (family 31)"/>
    <property type="match status" value="1"/>
</dbReference>
<dbReference type="EMBL" id="WHWB01032984">
    <property type="protein sequence ID" value="KAJ7422607.1"/>
    <property type="molecule type" value="Genomic_DNA"/>
</dbReference>
<dbReference type="Pfam" id="PF01055">
    <property type="entry name" value="Glyco_hydro_31_2nd"/>
    <property type="match status" value="2"/>
</dbReference>
<evidence type="ECO:0000313" key="5">
    <source>
        <dbReference type="EMBL" id="KAJ7422607.1"/>
    </source>
</evidence>
<dbReference type="InterPro" id="IPR013780">
    <property type="entry name" value="Glyco_hydro_b"/>
</dbReference>
<dbReference type="InterPro" id="IPR017853">
    <property type="entry name" value="GH"/>
</dbReference>
<proteinExistence type="inferred from homology"/>
<evidence type="ECO:0000259" key="4">
    <source>
        <dbReference type="Pfam" id="PF01055"/>
    </source>
</evidence>
<gene>
    <name evidence="5" type="ORF">WISP_37226</name>
</gene>
<sequence>MFLQISTRLPSQYIYGFGEAEHPTFRHDLNWLTWGMFTRDQPPGYQLNSYGHHPFYMALEEDGNAHGVLLLNSNAMDVTFQPTPALTYRTIGGILDFYVFLGPTPELVVQQYTELIGRPVMPPYWSLGFQLCRYGYTNDSEISQLVNEMKEAGIPHDVQYSDIDYMERQVDFTLSANFSGLPALINRIKEQEGMRFILILDPAISANESVYPAFTRGVQNDVFMKRPNSPEILYSKVWSFLPNVQVNESLPFDVQIELYAAHAAYPDFFRNSTVEWWKREILEVYNNPHPEKSLKFDGLWIDMNEPASFLNGAVDGCRNDLLNNPPYMPRADICGFFQDSEYELCVRWTQLGAFYPYSRNHNGKGTRNENIGAKGEFRVLAAPLDHINLHIRGGHILPWQTPARTTFYSRKNPMGLIVALDDNLFAEGHLYWDDGVLIDAYEKGIYLLTSFTVAQNVLDIKVLHGGYTDPNKLKFTDIKVLGVPTSASRVTVSQNGGTIPSQHSVEYNSTKQLLTITGLQLQLGQNYTLQWS</sequence>
<feature type="domain" description="Glycoside hydrolase family 31 TIM barrel" evidence="4">
    <location>
        <begin position="119"/>
        <end position="326"/>
    </location>
</feature>
<comment type="similarity">
    <text evidence="1 3">Belongs to the glycosyl hydrolase 31 family.</text>
</comment>
<reference evidence="5" key="1">
    <citation type="submission" date="2019-10" db="EMBL/GenBank/DDBJ databases">
        <authorList>
            <person name="Soares A.E.R."/>
            <person name="Aleixo A."/>
            <person name="Schneider P."/>
            <person name="Miyaki C.Y."/>
            <person name="Schneider M.P."/>
            <person name="Mello C."/>
            <person name="Vasconcelos A.T.R."/>
        </authorList>
    </citation>
    <scope>NUCLEOTIDE SEQUENCE</scope>
    <source>
        <tissue evidence="5">Muscle</tissue>
    </source>
</reference>
<dbReference type="InterPro" id="IPR000322">
    <property type="entry name" value="Glyco_hydro_31_TIM"/>
</dbReference>
<keyword evidence="3" id="KW-0378">Hydrolase</keyword>
<dbReference type="PANTHER" id="PTHR22762:SF133">
    <property type="entry name" value="P-TYPE DOMAIN-CONTAINING PROTEIN"/>
    <property type="match status" value="1"/>
</dbReference>
<evidence type="ECO:0000313" key="6">
    <source>
        <dbReference type="Proteomes" id="UP001145742"/>
    </source>
</evidence>
<dbReference type="CDD" id="cd14752">
    <property type="entry name" value="GH31_N"/>
    <property type="match status" value="1"/>
</dbReference>
<evidence type="ECO:0000256" key="3">
    <source>
        <dbReference type="RuleBase" id="RU361185"/>
    </source>
</evidence>
<dbReference type="Proteomes" id="UP001145742">
    <property type="component" value="Unassembled WGS sequence"/>
</dbReference>
<dbReference type="SUPFAM" id="SSF51445">
    <property type="entry name" value="(Trans)glycosidases"/>
    <property type="match status" value="1"/>
</dbReference>
<dbReference type="Gene3D" id="3.20.20.80">
    <property type="entry name" value="Glycosidases"/>
    <property type="match status" value="2"/>
</dbReference>
<dbReference type="InterPro" id="IPR011013">
    <property type="entry name" value="Gal_mutarotase_sf_dom"/>
</dbReference>
<dbReference type="PROSITE" id="PS00129">
    <property type="entry name" value="GLYCOSYL_HYDROL_F31_1"/>
    <property type="match status" value="1"/>
</dbReference>
<evidence type="ECO:0000256" key="1">
    <source>
        <dbReference type="ARBA" id="ARBA00007806"/>
    </source>
</evidence>
<feature type="domain" description="Glycoside hydrolase family 31 TIM barrel" evidence="4">
    <location>
        <begin position="331"/>
        <end position="376"/>
    </location>
</feature>
<accession>A0ABQ9DI47</accession>
<keyword evidence="6" id="KW-1185">Reference proteome</keyword>
<evidence type="ECO:0000256" key="2">
    <source>
        <dbReference type="ARBA" id="ARBA00023180"/>
    </source>
</evidence>
<comment type="caution">
    <text evidence="5">The sequence shown here is derived from an EMBL/GenBank/DDBJ whole genome shotgun (WGS) entry which is preliminary data.</text>
</comment>
<keyword evidence="2" id="KW-0325">Glycoprotein</keyword>
<dbReference type="PANTHER" id="PTHR22762">
    <property type="entry name" value="ALPHA-GLUCOSIDASE"/>
    <property type="match status" value="1"/>
</dbReference>
<organism evidence="5 6">
    <name type="scientific">Willisornis vidua</name>
    <name type="common">Xingu scale-backed antbird</name>
    <dbReference type="NCBI Taxonomy" id="1566151"/>
    <lineage>
        <taxon>Eukaryota</taxon>
        <taxon>Metazoa</taxon>
        <taxon>Chordata</taxon>
        <taxon>Craniata</taxon>
        <taxon>Vertebrata</taxon>
        <taxon>Euteleostomi</taxon>
        <taxon>Archelosauria</taxon>
        <taxon>Archosauria</taxon>
        <taxon>Dinosauria</taxon>
        <taxon>Saurischia</taxon>
        <taxon>Theropoda</taxon>
        <taxon>Coelurosauria</taxon>
        <taxon>Aves</taxon>
        <taxon>Neognathae</taxon>
        <taxon>Neoaves</taxon>
        <taxon>Telluraves</taxon>
        <taxon>Australaves</taxon>
        <taxon>Passeriformes</taxon>
        <taxon>Thamnophilidae</taxon>
        <taxon>Willisornis</taxon>
    </lineage>
</organism>